<dbReference type="Gene3D" id="3.30.565.10">
    <property type="entry name" value="Histidine kinase-like ATPase, C-terminal domain"/>
    <property type="match status" value="1"/>
</dbReference>
<dbReference type="Gene3D" id="3.30.450.40">
    <property type="match status" value="1"/>
</dbReference>
<dbReference type="InterPro" id="IPR029016">
    <property type="entry name" value="GAF-like_dom_sf"/>
</dbReference>
<evidence type="ECO:0000313" key="5">
    <source>
        <dbReference type="EMBL" id="MFD2839036.1"/>
    </source>
</evidence>
<protein>
    <submittedName>
        <fullName evidence="5">GAF domain-containing sensor histidine kinase</fullName>
    </submittedName>
</protein>
<evidence type="ECO:0000256" key="3">
    <source>
        <dbReference type="ARBA" id="ARBA00023012"/>
    </source>
</evidence>
<organism evidence="5 6">
    <name type="scientific">Populibacterium corticicola</name>
    <dbReference type="NCBI Taxonomy" id="1812826"/>
    <lineage>
        <taxon>Bacteria</taxon>
        <taxon>Bacillati</taxon>
        <taxon>Actinomycetota</taxon>
        <taxon>Actinomycetes</taxon>
        <taxon>Micrococcales</taxon>
        <taxon>Jonesiaceae</taxon>
        <taxon>Populibacterium</taxon>
    </lineage>
</organism>
<dbReference type="SUPFAM" id="SSF55874">
    <property type="entry name" value="ATPase domain of HSP90 chaperone/DNA topoisomerase II/histidine kinase"/>
    <property type="match status" value="1"/>
</dbReference>
<evidence type="ECO:0000313" key="6">
    <source>
        <dbReference type="Proteomes" id="UP001597391"/>
    </source>
</evidence>
<proteinExistence type="predicted"/>
<comment type="caution">
    <text evidence="5">The sequence shown here is derived from an EMBL/GenBank/DDBJ whole genome shotgun (WGS) entry which is preliminary data.</text>
</comment>
<dbReference type="Pfam" id="PF07730">
    <property type="entry name" value="HisKA_3"/>
    <property type="match status" value="1"/>
</dbReference>
<dbReference type="InterPro" id="IPR050482">
    <property type="entry name" value="Sensor_HK_TwoCompSys"/>
</dbReference>
<dbReference type="Proteomes" id="UP001597391">
    <property type="component" value="Unassembled WGS sequence"/>
</dbReference>
<name>A0ABW5XCX1_9MICO</name>
<evidence type="ECO:0000256" key="1">
    <source>
        <dbReference type="ARBA" id="ARBA00022679"/>
    </source>
</evidence>
<dbReference type="SMART" id="SM00065">
    <property type="entry name" value="GAF"/>
    <property type="match status" value="1"/>
</dbReference>
<dbReference type="Pfam" id="PF01590">
    <property type="entry name" value="GAF"/>
    <property type="match status" value="1"/>
</dbReference>
<sequence length="422" mass="45593">MNPSEADAIEREKWLSAGAEITTMLLQGLPEEDVLEHIVTLARDIADADAAALVLPGLKGELVVEIVKGWGAEEVLGITMPRDGLSWTALKSGKARIVPSLAQERNIITPQLRKYGPALYAPMGTQEKPVGVLVLLRRESQESFISKDLERATTFADQAALALVVSEARQAQDMGKLVEERERIARDLHDLAIQQLFATGMQLEVVRRRAARGLDKAGLIAILDEALDNIDNSVREIRSIVHSLRDPDAATGLVERLRREAALARTGLGFAPSLVISLDGNDLGALDAEEQTIDELVSKHLTDDTLAVCREGLANAARHAQAQSVQIRVAVTSPQAASDGVGCIDIQVEDDGIGLKFVSGRKSGTWNISARARQYGGTYSLENSPSGRGALLQWTAPLKPQRIEEAPQVITSTTEWTVPSDS</sequence>
<keyword evidence="2 5" id="KW-0418">Kinase</keyword>
<dbReference type="PANTHER" id="PTHR24421">
    <property type="entry name" value="NITRATE/NITRITE SENSOR PROTEIN NARX-RELATED"/>
    <property type="match status" value="1"/>
</dbReference>
<gene>
    <name evidence="5" type="ORF">ACFSYH_00410</name>
</gene>
<evidence type="ECO:0000256" key="2">
    <source>
        <dbReference type="ARBA" id="ARBA00022777"/>
    </source>
</evidence>
<dbReference type="InterPro" id="IPR036890">
    <property type="entry name" value="HATPase_C_sf"/>
</dbReference>
<keyword evidence="1" id="KW-0808">Transferase</keyword>
<dbReference type="InterPro" id="IPR003018">
    <property type="entry name" value="GAF"/>
</dbReference>
<reference evidence="6" key="1">
    <citation type="journal article" date="2019" name="Int. J. Syst. Evol. Microbiol.">
        <title>The Global Catalogue of Microorganisms (GCM) 10K type strain sequencing project: providing services to taxonomists for standard genome sequencing and annotation.</title>
        <authorList>
            <consortium name="The Broad Institute Genomics Platform"/>
            <consortium name="The Broad Institute Genome Sequencing Center for Infectious Disease"/>
            <person name="Wu L."/>
            <person name="Ma J."/>
        </authorList>
    </citation>
    <scope>NUCLEOTIDE SEQUENCE [LARGE SCALE GENOMIC DNA]</scope>
    <source>
        <strain evidence="6">KCTC 33576</strain>
    </source>
</reference>
<accession>A0ABW5XCX1</accession>
<dbReference type="PANTHER" id="PTHR24421:SF56">
    <property type="entry name" value="OXYGEN SENSOR HISTIDINE KINASE RESPONSE REGULATOR DOST"/>
    <property type="match status" value="1"/>
</dbReference>
<dbReference type="InterPro" id="IPR011712">
    <property type="entry name" value="Sig_transdc_His_kin_sub3_dim/P"/>
</dbReference>
<dbReference type="SUPFAM" id="SSF55781">
    <property type="entry name" value="GAF domain-like"/>
    <property type="match status" value="1"/>
</dbReference>
<feature type="domain" description="GAF" evidence="4">
    <location>
        <begin position="30"/>
        <end position="173"/>
    </location>
</feature>
<evidence type="ECO:0000259" key="4">
    <source>
        <dbReference type="SMART" id="SM00065"/>
    </source>
</evidence>
<dbReference type="Gene3D" id="1.20.5.1930">
    <property type="match status" value="1"/>
</dbReference>
<dbReference type="RefSeq" id="WP_377464437.1">
    <property type="nucleotide sequence ID" value="NZ_JBHUOP010000001.1"/>
</dbReference>
<keyword evidence="6" id="KW-1185">Reference proteome</keyword>
<keyword evidence="3" id="KW-0902">Two-component regulatory system</keyword>
<dbReference type="GO" id="GO:0016301">
    <property type="term" value="F:kinase activity"/>
    <property type="evidence" value="ECO:0007669"/>
    <property type="project" value="UniProtKB-KW"/>
</dbReference>
<dbReference type="EMBL" id="JBHUOP010000001">
    <property type="protein sequence ID" value="MFD2839036.1"/>
    <property type="molecule type" value="Genomic_DNA"/>
</dbReference>